<feature type="region of interest" description="Disordered" evidence="1">
    <location>
        <begin position="1"/>
        <end position="65"/>
    </location>
</feature>
<evidence type="ECO:0000256" key="1">
    <source>
        <dbReference type="SAM" id="MobiDB-lite"/>
    </source>
</evidence>
<evidence type="ECO:0000313" key="3">
    <source>
        <dbReference type="Proteomes" id="UP001066276"/>
    </source>
</evidence>
<name>A0AAV7TEC0_PLEWA</name>
<sequence>MNRGCTPPTSEDHPLASPPQTVKRQKRTCSGAGTRAEERLEAGALTQVDPHTDVTKPAPGGKSAHRRVIPNWHNNNFVGNTLGPVAPPRLGSAESRSPEEVGLGVALDRRCPAPIGAPNTMGMP</sequence>
<reference evidence="2" key="1">
    <citation type="journal article" date="2022" name="bioRxiv">
        <title>Sequencing and chromosome-scale assembly of the giantPleurodeles waltlgenome.</title>
        <authorList>
            <person name="Brown T."/>
            <person name="Elewa A."/>
            <person name="Iarovenko S."/>
            <person name="Subramanian E."/>
            <person name="Araus A.J."/>
            <person name="Petzold A."/>
            <person name="Susuki M."/>
            <person name="Suzuki K.-i.T."/>
            <person name="Hayashi T."/>
            <person name="Toyoda A."/>
            <person name="Oliveira C."/>
            <person name="Osipova E."/>
            <person name="Leigh N.D."/>
            <person name="Simon A."/>
            <person name="Yun M.H."/>
        </authorList>
    </citation>
    <scope>NUCLEOTIDE SEQUENCE</scope>
    <source>
        <strain evidence="2">20211129_DDA</strain>
        <tissue evidence="2">Liver</tissue>
    </source>
</reference>
<protein>
    <submittedName>
        <fullName evidence="2">Uncharacterized protein</fullName>
    </submittedName>
</protein>
<dbReference type="AlphaFoldDB" id="A0AAV7TEC0"/>
<dbReference type="Proteomes" id="UP001066276">
    <property type="component" value="Chromosome 4_1"/>
</dbReference>
<proteinExistence type="predicted"/>
<accession>A0AAV7TEC0</accession>
<dbReference type="EMBL" id="JANPWB010000007">
    <property type="protein sequence ID" value="KAJ1174446.1"/>
    <property type="molecule type" value="Genomic_DNA"/>
</dbReference>
<keyword evidence="3" id="KW-1185">Reference proteome</keyword>
<evidence type="ECO:0000313" key="2">
    <source>
        <dbReference type="EMBL" id="KAJ1174446.1"/>
    </source>
</evidence>
<gene>
    <name evidence="2" type="ORF">NDU88_006268</name>
</gene>
<comment type="caution">
    <text evidence="2">The sequence shown here is derived from an EMBL/GenBank/DDBJ whole genome shotgun (WGS) entry which is preliminary data.</text>
</comment>
<feature type="region of interest" description="Disordered" evidence="1">
    <location>
        <begin position="83"/>
        <end position="124"/>
    </location>
</feature>
<organism evidence="2 3">
    <name type="scientific">Pleurodeles waltl</name>
    <name type="common">Iberian ribbed newt</name>
    <dbReference type="NCBI Taxonomy" id="8319"/>
    <lineage>
        <taxon>Eukaryota</taxon>
        <taxon>Metazoa</taxon>
        <taxon>Chordata</taxon>
        <taxon>Craniata</taxon>
        <taxon>Vertebrata</taxon>
        <taxon>Euteleostomi</taxon>
        <taxon>Amphibia</taxon>
        <taxon>Batrachia</taxon>
        <taxon>Caudata</taxon>
        <taxon>Salamandroidea</taxon>
        <taxon>Salamandridae</taxon>
        <taxon>Pleurodelinae</taxon>
        <taxon>Pleurodeles</taxon>
    </lineage>
</organism>